<evidence type="ECO:0000313" key="2">
    <source>
        <dbReference type="Proteomes" id="UP001142055"/>
    </source>
</evidence>
<protein>
    <submittedName>
        <fullName evidence="1">Uncharacterized protein</fullName>
    </submittedName>
</protein>
<gene>
    <name evidence="1" type="ORF">RDWZM_008148</name>
</gene>
<evidence type="ECO:0000313" key="1">
    <source>
        <dbReference type="EMBL" id="KAJ6216991.1"/>
    </source>
</evidence>
<dbReference type="AlphaFoldDB" id="A0A9Q0M0X9"/>
<comment type="caution">
    <text evidence="1">The sequence shown here is derived from an EMBL/GenBank/DDBJ whole genome shotgun (WGS) entry which is preliminary data.</text>
</comment>
<reference evidence="1" key="1">
    <citation type="submission" date="2022-12" db="EMBL/GenBank/DDBJ databases">
        <title>Genome assemblies of Blomia tropicalis.</title>
        <authorList>
            <person name="Cui Y."/>
        </authorList>
    </citation>
    <scope>NUCLEOTIDE SEQUENCE</scope>
    <source>
        <tissue evidence="1">Adult mites</tissue>
    </source>
</reference>
<accession>A0A9Q0M0X9</accession>
<name>A0A9Q0M0X9_BLOTA</name>
<proteinExistence type="predicted"/>
<keyword evidence="2" id="KW-1185">Reference proteome</keyword>
<dbReference type="Proteomes" id="UP001142055">
    <property type="component" value="Chromosome 3"/>
</dbReference>
<sequence length="73" mass="8470">MRRMNLIQCFPSMCAYITLILTTTSSTIIARVLVTSNLRALLEQWQTTCIRRHQCNTNPFRIDSNSGHDRNNK</sequence>
<organism evidence="1 2">
    <name type="scientific">Blomia tropicalis</name>
    <name type="common">Mite</name>
    <dbReference type="NCBI Taxonomy" id="40697"/>
    <lineage>
        <taxon>Eukaryota</taxon>
        <taxon>Metazoa</taxon>
        <taxon>Ecdysozoa</taxon>
        <taxon>Arthropoda</taxon>
        <taxon>Chelicerata</taxon>
        <taxon>Arachnida</taxon>
        <taxon>Acari</taxon>
        <taxon>Acariformes</taxon>
        <taxon>Sarcoptiformes</taxon>
        <taxon>Astigmata</taxon>
        <taxon>Glycyphagoidea</taxon>
        <taxon>Echimyopodidae</taxon>
        <taxon>Blomia</taxon>
    </lineage>
</organism>
<dbReference type="EMBL" id="JAPWDV010000003">
    <property type="protein sequence ID" value="KAJ6216991.1"/>
    <property type="molecule type" value="Genomic_DNA"/>
</dbReference>